<dbReference type="AlphaFoldDB" id="A0AAE0Z3M4"/>
<evidence type="ECO:0000313" key="3">
    <source>
        <dbReference type="Proteomes" id="UP001283361"/>
    </source>
</evidence>
<evidence type="ECO:0000313" key="2">
    <source>
        <dbReference type="EMBL" id="KAK3762142.1"/>
    </source>
</evidence>
<dbReference type="PANTHER" id="PTHR42899">
    <property type="entry name" value="SPERMATOGENESIS-ASSOCIATED PROTEIN 20"/>
    <property type="match status" value="1"/>
</dbReference>
<dbReference type="InterPro" id="IPR012341">
    <property type="entry name" value="6hp_glycosidase-like_sf"/>
</dbReference>
<dbReference type="InterPro" id="IPR024705">
    <property type="entry name" value="Ssp411"/>
</dbReference>
<evidence type="ECO:0000259" key="1">
    <source>
        <dbReference type="Pfam" id="PF03190"/>
    </source>
</evidence>
<dbReference type="CDD" id="cd02955">
    <property type="entry name" value="SSP411"/>
    <property type="match status" value="1"/>
</dbReference>
<gene>
    <name evidence="2" type="ORF">RRG08_024951</name>
</gene>
<dbReference type="Pfam" id="PF03190">
    <property type="entry name" value="Thioredox_DsbH"/>
    <property type="match status" value="1"/>
</dbReference>
<keyword evidence="3" id="KW-1185">Reference proteome</keyword>
<proteinExistence type="predicted"/>
<feature type="domain" description="Spermatogenesis-associated protein 20-like TRX" evidence="1">
    <location>
        <begin position="145"/>
        <end position="306"/>
    </location>
</feature>
<dbReference type="EMBL" id="JAWDGP010004758">
    <property type="protein sequence ID" value="KAK3762142.1"/>
    <property type="molecule type" value="Genomic_DNA"/>
</dbReference>
<dbReference type="InterPro" id="IPR004879">
    <property type="entry name" value="Ssp411-like_TRX"/>
</dbReference>
<dbReference type="GO" id="GO:0005975">
    <property type="term" value="P:carbohydrate metabolic process"/>
    <property type="evidence" value="ECO:0007669"/>
    <property type="project" value="InterPro"/>
</dbReference>
<sequence length="877" mass="100085">MRRIRSLNKFTPTLKPTWLARCRYYLLINLVPYFWTKCNARMLQHGWNIKTLLFSSVFRSSLHSFLPNKLYIFKEISKTIGKRQYRFPTWRSSTPPEFQLFHNKRHQSCWPFFTKVQFGGSVLVSARHMASSSSSSSDTTQRKANRLASEKSPYLLQHAYNPVDWYPWGEEAFRKAREENKPIFLSVGYSTCHWCHVMERESFENEEIGRLLSEKFVPIKVDREERPDVDKVYMTFVQSTTGSGGWPMSVWLTPDLRPIVGGTYFPPEDRYYNQRGFKSILKIISEKWQANQSEIENQGTKILDALTRGTHASDKGQGEALPSDDQVVQCFQGLSDTFDKDLGGFGTAPKFPQPVNFNFLLRYFSQDPSGEDNVSALHMCLHTLTKMAKGGIHDHISQGFHRYSTDQTWHVPHFEKMLYDQGQLAVSYVDAYQITKDKFYADVARDIFTYVGRDLSHPDGGFFSAEDADSLPSATSLEKKEGAFCVWEFQELQQLLAEKVTGTSTISQFDVFCHYYGVKEAGNVDPMQDPHEELKKKNVLIVRSSIEETAEMFGLSEDEVTSCLSKCRQILFQIRQTRPRPHLDDKMVTAWNGLMISGFSRGGQVLADANLTERAIKAAEFLRHHMMDETSGCLLRSAYTSQSKQVTQILCPIHGFVDDYAFLIRGLLDLYECCHDDSHLAWAEQLQLKQNELFWDEEDGAFFSSPAGDNSVVLRMKEDQDGAEPSPNSVSCMNLLRLSYMLDCPEWSTMAERIIRVFAARINRVPEAVPELMTALMFSLATPKQIVIVGEKDAQDTKELVCMIHKNFLPNKVLIVTDGDQNGFIQKKVKTISQFKKLDGAATAFVCENFTCSLPVNSAEGLEKLLNSHTHQLPRNS</sequence>
<dbReference type="SUPFAM" id="SSF52833">
    <property type="entry name" value="Thioredoxin-like"/>
    <property type="match status" value="1"/>
</dbReference>
<protein>
    <recommendedName>
        <fullName evidence="1">Spermatogenesis-associated protein 20-like TRX domain-containing protein</fullName>
    </recommendedName>
</protein>
<dbReference type="SUPFAM" id="SSF48208">
    <property type="entry name" value="Six-hairpin glycosidases"/>
    <property type="match status" value="1"/>
</dbReference>
<dbReference type="Proteomes" id="UP001283361">
    <property type="component" value="Unassembled WGS sequence"/>
</dbReference>
<reference evidence="2" key="1">
    <citation type="journal article" date="2023" name="G3 (Bethesda)">
        <title>A reference genome for the long-term kleptoplast-retaining sea slug Elysia crispata morphotype clarki.</title>
        <authorList>
            <person name="Eastman K.E."/>
            <person name="Pendleton A.L."/>
            <person name="Shaikh M.A."/>
            <person name="Suttiyut T."/>
            <person name="Ogas R."/>
            <person name="Tomko P."/>
            <person name="Gavelis G."/>
            <person name="Widhalm J.R."/>
            <person name="Wisecaver J.H."/>
        </authorList>
    </citation>
    <scope>NUCLEOTIDE SEQUENCE</scope>
    <source>
        <strain evidence="2">ECLA1</strain>
    </source>
</reference>
<name>A0AAE0Z3M4_9GAST</name>
<dbReference type="Gene3D" id="3.40.30.10">
    <property type="entry name" value="Glutaredoxin"/>
    <property type="match status" value="1"/>
</dbReference>
<organism evidence="2 3">
    <name type="scientific">Elysia crispata</name>
    <name type="common">lettuce slug</name>
    <dbReference type="NCBI Taxonomy" id="231223"/>
    <lineage>
        <taxon>Eukaryota</taxon>
        <taxon>Metazoa</taxon>
        <taxon>Spiralia</taxon>
        <taxon>Lophotrochozoa</taxon>
        <taxon>Mollusca</taxon>
        <taxon>Gastropoda</taxon>
        <taxon>Heterobranchia</taxon>
        <taxon>Euthyneura</taxon>
        <taxon>Panpulmonata</taxon>
        <taxon>Sacoglossa</taxon>
        <taxon>Placobranchoidea</taxon>
        <taxon>Plakobranchidae</taxon>
        <taxon>Elysia</taxon>
    </lineage>
</organism>
<accession>A0AAE0Z3M4</accession>
<dbReference type="PANTHER" id="PTHR42899:SF1">
    <property type="entry name" value="SPERMATOGENESIS-ASSOCIATED PROTEIN 20"/>
    <property type="match status" value="1"/>
</dbReference>
<comment type="caution">
    <text evidence="2">The sequence shown here is derived from an EMBL/GenBank/DDBJ whole genome shotgun (WGS) entry which is preliminary data.</text>
</comment>
<dbReference type="InterPro" id="IPR008928">
    <property type="entry name" value="6-hairpin_glycosidase_sf"/>
</dbReference>
<dbReference type="Gene3D" id="1.50.10.10">
    <property type="match status" value="1"/>
</dbReference>
<dbReference type="InterPro" id="IPR036249">
    <property type="entry name" value="Thioredoxin-like_sf"/>
</dbReference>